<keyword evidence="4" id="KW-0378">Hydrolase</keyword>
<evidence type="ECO:0000256" key="4">
    <source>
        <dbReference type="ARBA" id="ARBA00022801"/>
    </source>
</evidence>
<dbReference type="CDD" id="cd04453">
    <property type="entry name" value="S1_RNase_E"/>
    <property type="match status" value="1"/>
</dbReference>
<dbReference type="SUPFAM" id="SSF50249">
    <property type="entry name" value="Nucleic acid-binding proteins"/>
    <property type="match status" value="1"/>
</dbReference>
<dbReference type="PANTHER" id="PTHR30001:SF0">
    <property type="entry name" value="RIBONUCLEASE G"/>
    <property type="match status" value="1"/>
</dbReference>
<geneLocation type="plastid" evidence="9"/>
<dbReference type="InterPro" id="IPR019307">
    <property type="entry name" value="RNA-bd_AU-1/RNase_E/G"/>
</dbReference>
<protein>
    <submittedName>
        <fullName evidence="9">Ribonuclease E</fullName>
    </submittedName>
</protein>
<evidence type="ECO:0000256" key="1">
    <source>
        <dbReference type="ARBA" id="ARBA00001946"/>
    </source>
</evidence>
<dbReference type="GO" id="GO:0006364">
    <property type="term" value="P:rRNA processing"/>
    <property type="evidence" value="ECO:0007669"/>
    <property type="project" value="TreeGrafter"/>
</dbReference>
<dbReference type="InterPro" id="IPR012340">
    <property type="entry name" value="NA-bd_OB-fold"/>
</dbReference>
<evidence type="ECO:0000259" key="8">
    <source>
        <dbReference type="PROSITE" id="PS50126"/>
    </source>
</evidence>
<keyword evidence="5" id="KW-0460">Magnesium</keyword>
<keyword evidence="3" id="KW-0479">Metal-binding</keyword>
<evidence type="ECO:0000256" key="6">
    <source>
        <dbReference type="ARBA" id="ARBA00022884"/>
    </source>
</evidence>
<sequence>MIKRIIISHLNNIAAIVHENKIQELVVINDPYQINDIYIGTVQTIFTSINAAFVKLNHHGKNGFIHVSDTTKCKKPHNLRKIAEAITIKQILLVQIIKEPTKSKGPRLTTNIHLSGKYLILMPFNNTICIANSIYDENERAYLRALGILIKPALMGLLFKDSASGIKEEELIEDLRSLKSQWYFIQKAAMCQSSPALLYTNQDIIKKIMTDTYNNQVTSIIVDSKNIFKKLNYLFAQHVYPALPRSTKIQLYQQKQCILERFNISHTMSAALKSKVDLAPGAYLFIESLEALTVIDVNSGSFNPSKNSQEAILRTNCLAANEIAYQLRVRNINGVIIIDFIDMKSYKDQLHLLEYFNTVLRIDSARPQIIQLSELGLVELTRRRKGQSLSELIGQRVVNFSIAPDEISLANSYIQKVSLNVKTIFFKRNFSYYLRVKTGIAYVQENKDCTIRLFPLVSSSIVPFCLYYFLAGKTN</sequence>
<dbReference type="GO" id="GO:0005737">
    <property type="term" value="C:cytoplasm"/>
    <property type="evidence" value="ECO:0007669"/>
    <property type="project" value="TreeGrafter"/>
</dbReference>
<name>A0A4D6BLA7_9FLOR</name>
<comment type="function">
    <text evidence="7">Involved in intercistronic processing of primary transcripts from chloroplast operons. The endonucleolytic activity of the enzyme depends on the number of phosphates at the 5' end, is inhibited by structured RNA, and preferentially cleaves A/U-rich sequences.</text>
</comment>
<dbReference type="Pfam" id="PF10150">
    <property type="entry name" value="RNase_E_G"/>
    <property type="match status" value="1"/>
</dbReference>
<dbReference type="AlphaFoldDB" id="A0A4D6BLA7"/>
<dbReference type="InterPro" id="IPR004659">
    <property type="entry name" value="RNase_E/G"/>
</dbReference>
<evidence type="ECO:0000256" key="5">
    <source>
        <dbReference type="ARBA" id="ARBA00022842"/>
    </source>
</evidence>
<comment type="cofactor">
    <cofactor evidence="1">
        <name>Mg(2+)</name>
        <dbReference type="ChEBI" id="CHEBI:18420"/>
    </cofactor>
</comment>
<evidence type="ECO:0000256" key="7">
    <source>
        <dbReference type="ARBA" id="ARBA00023436"/>
    </source>
</evidence>
<dbReference type="PANTHER" id="PTHR30001">
    <property type="entry name" value="RIBONUCLEASE"/>
    <property type="match status" value="1"/>
</dbReference>
<dbReference type="PROSITE" id="PS50126">
    <property type="entry name" value="S1"/>
    <property type="match status" value="1"/>
</dbReference>
<dbReference type="GO" id="GO:0003723">
    <property type="term" value="F:RNA binding"/>
    <property type="evidence" value="ECO:0007669"/>
    <property type="project" value="UniProtKB-KW"/>
</dbReference>
<dbReference type="RefSeq" id="YP_009628752.1">
    <property type="nucleotide sequence ID" value="NC_042171.1"/>
</dbReference>
<dbReference type="SMART" id="SM00316">
    <property type="entry name" value="S1"/>
    <property type="match status" value="1"/>
</dbReference>
<comment type="similarity">
    <text evidence="2">Belongs to the RNase E/G family.</text>
</comment>
<accession>A0A4D6BLA7</accession>
<evidence type="ECO:0000256" key="3">
    <source>
        <dbReference type="ARBA" id="ARBA00022723"/>
    </source>
</evidence>
<keyword evidence="6" id="KW-0694">RNA-binding</keyword>
<dbReference type="GO" id="GO:0016787">
    <property type="term" value="F:hydrolase activity"/>
    <property type="evidence" value="ECO:0007669"/>
    <property type="project" value="UniProtKB-KW"/>
</dbReference>
<proteinExistence type="inferred from homology"/>
<keyword evidence="9" id="KW-0934">Plastid</keyword>
<organism evidence="9">
    <name type="scientific">Balbiania investiens</name>
    <dbReference type="NCBI Taxonomy" id="111861"/>
    <lineage>
        <taxon>Eukaryota</taxon>
        <taxon>Rhodophyta</taxon>
        <taxon>Florideophyceae</taxon>
        <taxon>Nemaliophycidae</taxon>
        <taxon>Balbianiales</taxon>
        <taxon>Balbianiaceae</taxon>
        <taxon>Balbiania</taxon>
    </lineage>
</organism>
<dbReference type="GeneID" id="40138672"/>
<dbReference type="GO" id="GO:0046872">
    <property type="term" value="F:metal ion binding"/>
    <property type="evidence" value="ECO:0007669"/>
    <property type="project" value="UniProtKB-KW"/>
</dbReference>
<dbReference type="GO" id="GO:0004540">
    <property type="term" value="F:RNA nuclease activity"/>
    <property type="evidence" value="ECO:0007669"/>
    <property type="project" value="InterPro"/>
</dbReference>
<dbReference type="NCBIfam" id="TIGR00757">
    <property type="entry name" value="RNaseEG"/>
    <property type="match status" value="1"/>
</dbReference>
<dbReference type="Gene3D" id="2.40.50.140">
    <property type="entry name" value="Nucleic acid-binding proteins"/>
    <property type="match status" value="1"/>
</dbReference>
<dbReference type="EMBL" id="MH026108">
    <property type="protein sequence ID" value="QBX88535.1"/>
    <property type="molecule type" value="Genomic_DNA"/>
</dbReference>
<reference evidence="9" key="1">
    <citation type="journal article" date="2019" name="Phycologia">
        <title>Chloroplast and mitochondrial genomes of Balbiania investiens (Balbianiales, Nemaliophycidae).</title>
        <authorList>
            <person name="Evans J.R."/>
            <person name="StAmour N."/>
            <person name="Verbruggen H."/>
            <person name="Salomaki E.D."/>
            <person name="Vis M.L."/>
        </authorList>
    </citation>
    <scope>NUCLEOTIDE SEQUENCE</scope>
</reference>
<feature type="domain" description="S1 motif" evidence="8">
    <location>
        <begin position="35"/>
        <end position="117"/>
    </location>
</feature>
<evidence type="ECO:0000313" key="9">
    <source>
        <dbReference type="EMBL" id="QBX88535.1"/>
    </source>
</evidence>
<evidence type="ECO:0000256" key="2">
    <source>
        <dbReference type="ARBA" id="ARBA00005522"/>
    </source>
</evidence>
<gene>
    <name evidence="9" type="primary">rne</name>
</gene>
<dbReference type="InterPro" id="IPR003029">
    <property type="entry name" value="S1_domain"/>
</dbReference>